<dbReference type="EMBL" id="JAXCLW010000005">
    <property type="protein sequence ID" value="MDY0884697.1"/>
    <property type="molecule type" value="Genomic_DNA"/>
</dbReference>
<sequence>MGEESTEPKAASAKAAPQAPMNDNVVYPIVFASGRAAFPDGSHLDTTRRHMPPAREVPRDNAAAQMPALRSLADRAMRDEPPKSLTALHTYWFCLGDGLPPDRSLINPAAIAPLLPDLLLLERDARRSRLRYRLTGTRVDHWNGRNLTGRYLDEVAAQDRTGITDFIRRHCQQVLRNRQAYIGHYDWYAAAPDPREFFAANRPAGSSLAGNSLAGSSLVGSSLVGHPLASSFAPGQHRRWQLPLALLRRPIRLWLGLFPLRVGGHVRQCLAIAEQDGQPIDTAPAPWILDGHPSGGVIPGRWRDA</sequence>
<proteinExistence type="predicted"/>
<comment type="caution">
    <text evidence="1">The sequence shown here is derived from an EMBL/GenBank/DDBJ whole genome shotgun (WGS) entry which is preliminary data.</text>
</comment>
<evidence type="ECO:0000313" key="1">
    <source>
        <dbReference type="EMBL" id="MDY0884697.1"/>
    </source>
</evidence>
<dbReference type="InterPro" id="IPR009922">
    <property type="entry name" value="DUF1457"/>
</dbReference>
<evidence type="ECO:0000313" key="2">
    <source>
        <dbReference type="Proteomes" id="UP001279642"/>
    </source>
</evidence>
<name>A0ABU5EEV6_9PROT</name>
<protein>
    <submittedName>
        <fullName evidence="1">PAS domain-containing protein</fullName>
    </submittedName>
</protein>
<dbReference type="Pfam" id="PF07310">
    <property type="entry name" value="PAS_5"/>
    <property type="match status" value="1"/>
</dbReference>
<dbReference type="RefSeq" id="WP_320509769.1">
    <property type="nucleotide sequence ID" value="NZ_JAXCLW010000005.1"/>
</dbReference>
<dbReference type="Proteomes" id="UP001279642">
    <property type="component" value="Unassembled WGS sequence"/>
</dbReference>
<accession>A0ABU5EEV6</accession>
<keyword evidence="2" id="KW-1185">Reference proteome</keyword>
<reference evidence="1 2" key="1">
    <citation type="journal article" date="2016" name="Antonie Van Leeuwenhoek">
        <title>Dongia soli sp. nov., isolated from soil from Dokdo, Korea.</title>
        <authorList>
            <person name="Kim D.U."/>
            <person name="Lee H."/>
            <person name="Kim H."/>
            <person name="Kim S.G."/>
            <person name="Ka J.O."/>
        </authorList>
    </citation>
    <scope>NUCLEOTIDE SEQUENCE [LARGE SCALE GENOMIC DNA]</scope>
    <source>
        <strain evidence="1 2">D78</strain>
    </source>
</reference>
<organism evidence="1 2">
    <name type="scientific">Dongia soli</name>
    <dbReference type="NCBI Taxonomy" id="600628"/>
    <lineage>
        <taxon>Bacteria</taxon>
        <taxon>Pseudomonadati</taxon>
        <taxon>Pseudomonadota</taxon>
        <taxon>Alphaproteobacteria</taxon>
        <taxon>Rhodospirillales</taxon>
        <taxon>Dongiaceae</taxon>
        <taxon>Dongia</taxon>
    </lineage>
</organism>
<gene>
    <name evidence="1" type="ORF">SMD27_17775</name>
</gene>